<feature type="compositionally biased region" description="Low complexity" evidence="1">
    <location>
        <begin position="690"/>
        <end position="701"/>
    </location>
</feature>
<feature type="compositionally biased region" description="Polar residues" evidence="1">
    <location>
        <begin position="657"/>
        <end position="667"/>
    </location>
</feature>
<feature type="compositionally biased region" description="Low complexity" evidence="1">
    <location>
        <begin position="532"/>
        <end position="545"/>
    </location>
</feature>
<organism evidence="2 3">
    <name type="scientific">Mucor saturninus</name>
    <dbReference type="NCBI Taxonomy" id="64648"/>
    <lineage>
        <taxon>Eukaryota</taxon>
        <taxon>Fungi</taxon>
        <taxon>Fungi incertae sedis</taxon>
        <taxon>Mucoromycota</taxon>
        <taxon>Mucoromycotina</taxon>
        <taxon>Mucoromycetes</taxon>
        <taxon>Mucorales</taxon>
        <taxon>Mucorineae</taxon>
        <taxon>Mucoraceae</taxon>
        <taxon>Mucor</taxon>
    </lineage>
</organism>
<feature type="compositionally biased region" description="Low complexity" evidence="1">
    <location>
        <begin position="431"/>
        <end position="441"/>
    </location>
</feature>
<feature type="region of interest" description="Disordered" evidence="1">
    <location>
        <begin position="317"/>
        <end position="360"/>
    </location>
</feature>
<dbReference type="AlphaFoldDB" id="A0A8H7UVU9"/>
<feature type="compositionally biased region" description="Basic and acidic residues" evidence="1">
    <location>
        <begin position="241"/>
        <end position="275"/>
    </location>
</feature>
<evidence type="ECO:0000313" key="3">
    <source>
        <dbReference type="Proteomes" id="UP000603453"/>
    </source>
</evidence>
<feature type="region of interest" description="Disordered" evidence="1">
    <location>
        <begin position="503"/>
        <end position="701"/>
    </location>
</feature>
<evidence type="ECO:0000256" key="1">
    <source>
        <dbReference type="SAM" id="MobiDB-lite"/>
    </source>
</evidence>
<feature type="compositionally biased region" description="Basic and acidic residues" evidence="1">
    <location>
        <begin position="803"/>
        <end position="836"/>
    </location>
</feature>
<feature type="region of interest" description="Disordered" evidence="1">
    <location>
        <begin position="411"/>
        <end position="441"/>
    </location>
</feature>
<feature type="compositionally biased region" description="Polar residues" evidence="1">
    <location>
        <begin position="411"/>
        <end position="426"/>
    </location>
</feature>
<feature type="compositionally biased region" description="Low complexity" evidence="1">
    <location>
        <begin position="511"/>
        <end position="525"/>
    </location>
</feature>
<name>A0A8H7UVU9_9FUNG</name>
<feature type="region of interest" description="Disordered" evidence="1">
    <location>
        <begin position="225"/>
        <end position="281"/>
    </location>
</feature>
<sequence length="865" mass="94725">MSKSTYSSLSEWVLQTSLEHLFIPTEKLESGFIKQVYYIKNKALNLNCLMFVVSDRFYSIPVLVEEAKALKEFGISNLGEMEIQDLYNHIITFKKSAMAVYLHQSALYPYIIALDWSSPNRKISYKANSQPVYNNPKLKPWIQSLKHVTIPNQSLPSVCFSVRTINALFPHFHLFESIAQKFFAESHLPAEAVNYVAQTSSKSGPPSTPATLKKPVATLKLNQVQPDTRPSAIPTSNSVDIQKEPLNKKKDKYVIRPAENEKVHKSTSSSHDKTNAKKSIKKSTDIVKKTAAVVNSLAPELLDKSKDTSTKLVKKAKVKSKTTTTATTTTKHASASSLNTSTTTPVVSVEGPEQTPAQTKVKTDALKSLNLCAVPTLTPSFQPDSYLYPQNDIAMADPQEDNKALIEKISPSSTPDLSINISSNTRDPLIKSESSSPSLKHSLLYPTEEPVVAANATTVTPTTTEAAKASASVTAVVEAAAALLIAVEATAITHENEAKASVFTNEKKSSKPTSTKGKSSKATSPNKPPPTSTNKNKPPSTSTNKHNLPPADSSSSKPSFTSTNKSKPQITRTNKEKPLSTGTNKDKPLPAGMNEDKHLSIGTNKGKPPPTGTNKDKPLPTGTNKDKPLPTGTNKIKSPALSSQPPDPKPVIKKPTGLTSTLDTTNLALGRKRPPHFETVSPKKAKLVNTTSTSPTPSLSTRVDLADNSDLIEVFSLAEKTVKVRRNKRTTPTTLSKSKSPVIETASLAKVLPQQLNASNITDLHQTMKEILHSEDTQQRKRKQQSVPQEKIPKKVKIFPTQAKEDRHVQKAKEDQSVQKAKEDQHVQKAKEDQHVQDKIEKIHAEDSSSLCRFDRLSQLRNRIY</sequence>
<dbReference type="OrthoDB" id="2290444at2759"/>
<feature type="compositionally biased region" description="Polar residues" evidence="1">
    <location>
        <begin position="631"/>
        <end position="644"/>
    </location>
</feature>
<reference evidence="2" key="1">
    <citation type="submission" date="2020-12" db="EMBL/GenBank/DDBJ databases">
        <title>Metabolic potential, ecology and presence of endohyphal bacteria is reflected in genomic diversity of Mucoromycotina.</title>
        <authorList>
            <person name="Muszewska A."/>
            <person name="Okrasinska A."/>
            <person name="Steczkiewicz K."/>
            <person name="Drgas O."/>
            <person name="Orlowska M."/>
            <person name="Perlinska-Lenart U."/>
            <person name="Aleksandrzak-Piekarczyk T."/>
            <person name="Szatraj K."/>
            <person name="Zielenkiewicz U."/>
            <person name="Pilsyk S."/>
            <person name="Malc E."/>
            <person name="Mieczkowski P."/>
            <person name="Kruszewska J.S."/>
            <person name="Biernat P."/>
            <person name="Pawlowska J."/>
        </authorList>
    </citation>
    <scope>NUCLEOTIDE SEQUENCE</scope>
    <source>
        <strain evidence="2">WA0000017839</strain>
    </source>
</reference>
<protein>
    <submittedName>
        <fullName evidence="2">Uncharacterized protein</fullName>
    </submittedName>
</protein>
<dbReference type="EMBL" id="JAEPRD010000210">
    <property type="protein sequence ID" value="KAG2193988.1"/>
    <property type="molecule type" value="Genomic_DNA"/>
</dbReference>
<feature type="compositionally biased region" description="Basic and acidic residues" evidence="1">
    <location>
        <begin position="614"/>
        <end position="628"/>
    </location>
</feature>
<feature type="compositionally biased region" description="Polar residues" evidence="1">
    <location>
        <begin position="225"/>
        <end position="240"/>
    </location>
</feature>
<dbReference type="Proteomes" id="UP000603453">
    <property type="component" value="Unassembled WGS sequence"/>
</dbReference>
<feature type="compositionally biased region" description="Low complexity" evidence="1">
    <location>
        <begin position="321"/>
        <end position="344"/>
    </location>
</feature>
<gene>
    <name evidence="2" type="ORF">INT47_000776</name>
</gene>
<feature type="compositionally biased region" description="Basic and acidic residues" evidence="1">
    <location>
        <begin position="573"/>
        <end position="599"/>
    </location>
</feature>
<proteinExistence type="predicted"/>
<accession>A0A8H7UVU9</accession>
<keyword evidence="3" id="KW-1185">Reference proteome</keyword>
<feature type="compositionally biased region" description="Low complexity" evidence="1">
    <location>
        <begin position="553"/>
        <end position="568"/>
    </location>
</feature>
<evidence type="ECO:0000313" key="2">
    <source>
        <dbReference type="EMBL" id="KAG2193988.1"/>
    </source>
</evidence>
<feature type="region of interest" description="Disordered" evidence="1">
    <location>
        <begin position="774"/>
        <end position="836"/>
    </location>
</feature>
<comment type="caution">
    <text evidence="2">The sequence shown here is derived from an EMBL/GenBank/DDBJ whole genome shotgun (WGS) entry which is preliminary data.</text>
</comment>